<reference evidence="2" key="1">
    <citation type="journal article" date="2022" name="Mol. Ecol. Resour.">
        <title>The genomes of chicory, endive, great burdock and yacon provide insights into Asteraceae palaeo-polyploidization history and plant inulin production.</title>
        <authorList>
            <person name="Fan W."/>
            <person name="Wang S."/>
            <person name="Wang H."/>
            <person name="Wang A."/>
            <person name="Jiang F."/>
            <person name="Liu H."/>
            <person name="Zhao H."/>
            <person name="Xu D."/>
            <person name="Zhang Y."/>
        </authorList>
    </citation>
    <scope>NUCLEOTIDE SEQUENCE [LARGE SCALE GENOMIC DNA]</scope>
    <source>
        <strain evidence="2">cv. Yunnan</strain>
    </source>
</reference>
<reference evidence="1 2" key="2">
    <citation type="journal article" date="2022" name="Mol. Ecol. Resour.">
        <title>The genomes of chicory, endive, great burdock and yacon provide insights into Asteraceae paleo-polyploidization history and plant inulin production.</title>
        <authorList>
            <person name="Fan W."/>
            <person name="Wang S."/>
            <person name="Wang H."/>
            <person name="Wang A."/>
            <person name="Jiang F."/>
            <person name="Liu H."/>
            <person name="Zhao H."/>
            <person name="Xu D."/>
            <person name="Zhang Y."/>
        </authorList>
    </citation>
    <scope>NUCLEOTIDE SEQUENCE [LARGE SCALE GENOMIC DNA]</scope>
    <source>
        <strain evidence="2">cv. Yunnan</strain>
        <tissue evidence="1">Leaves</tissue>
    </source>
</reference>
<proteinExistence type="predicted"/>
<name>A0ACB9A1L3_9ASTR</name>
<accession>A0ACB9A1L3</accession>
<sequence length="74" mass="8769">MSKHPLNIDHFCFCQGQTSSFCGGRTHFVAVDTRIHFFLNFQCHRFEFNRNRLVQSYICGFMIPTLQMKFQSCL</sequence>
<dbReference type="Proteomes" id="UP001056120">
    <property type="component" value="Linkage Group LG25"/>
</dbReference>
<evidence type="ECO:0000313" key="2">
    <source>
        <dbReference type="Proteomes" id="UP001056120"/>
    </source>
</evidence>
<evidence type="ECO:0000313" key="1">
    <source>
        <dbReference type="EMBL" id="KAI3703718.1"/>
    </source>
</evidence>
<organism evidence="1 2">
    <name type="scientific">Smallanthus sonchifolius</name>
    <dbReference type="NCBI Taxonomy" id="185202"/>
    <lineage>
        <taxon>Eukaryota</taxon>
        <taxon>Viridiplantae</taxon>
        <taxon>Streptophyta</taxon>
        <taxon>Embryophyta</taxon>
        <taxon>Tracheophyta</taxon>
        <taxon>Spermatophyta</taxon>
        <taxon>Magnoliopsida</taxon>
        <taxon>eudicotyledons</taxon>
        <taxon>Gunneridae</taxon>
        <taxon>Pentapetalae</taxon>
        <taxon>asterids</taxon>
        <taxon>campanulids</taxon>
        <taxon>Asterales</taxon>
        <taxon>Asteraceae</taxon>
        <taxon>Asteroideae</taxon>
        <taxon>Heliantheae alliance</taxon>
        <taxon>Millerieae</taxon>
        <taxon>Smallanthus</taxon>
    </lineage>
</organism>
<comment type="caution">
    <text evidence="1">The sequence shown here is derived from an EMBL/GenBank/DDBJ whole genome shotgun (WGS) entry which is preliminary data.</text>
</comment>
<gene>
    <name evidence="1" type="ORF">L1987_73912</name>
</gene>
<protein>
    <submittedName>
        <fullName evidence="1">Uncharacterized protein</fullName>
    </submittedName>
</protein>
<dbReference type="EMBL" id="CM042042">
    <property type="protein sequence ID" value="KAI3703718.1"/>
    <property type="molecule type" value="Genomic_DNA"/>
</dbReference>
<keyword evidence="2" id="KW-1185">Reference proteome</keyword>